<dbReference type="Pfam" id="PF10502">
    <property type="entry name" value="Peptidase_S26"/>
    <property type="match status" value="1"/>
</dbReference>
<protein>
    <recommendedName>
        <fullName evidence="3 6">Signal peptidase I</fullName>
        <ecNumber evidence="3 6">3.4.21.89</ecNumber>
    </recommendedName>
</protein>
<dbReference type="EC" id="3.4.21.89" evidence="3 6"/>
<gene>
    <name evidence="8" type="primary">sipV</name>
    <name evidence="8" type="ORF">LFUMFP_250035</name>
</gene>
<dbReference type="GO" id="GO:0005886">
    <property type="term" value="C:plasma membrane"/>
    <property type="evidence" value="ECO:0007669"/>
    <property type="project" value="UniProtKB-SubCell"/>
</dbReference>
<evidence type="ECO:0000256" key="4">
    <source>
        <dbReference type="ARBA" id="ARBA00022801"/>
    </source>
</evidence>
<dbReference type="GO" id="GO:0004252">
    <property type="term" value="F:serine-type endopeptidase activity"/>
    <property type="evidence" value="ECO:0007669"/>
    <property type="project" value="InterPro"/>
</dbReference>
<feature type="domain" description="Peptidase S26" evidence="7">
    <location>
        <begin position="9"/>
        <end position="167"/>
    </location>
</feature>
<keyword evidence="9" id="KW-1185">Reference proteome</keyword>
<evidence type="ECO:0000313" key="9">
    <source>
        <dbReference type="Proteomes" id="UP000238739"/>
    </source>
</evidence>
<feature type="active site" evidence="5">
    <location>
        <position position="39"/>
    </location>
</feature>
<dbReference type="PRINTS" id="PR00727">
    <property type="entry name" value="LEADERPTASE"/>
</dbReference>
<evidence type="ECO:0000313" key="8">
    <source>
        <dbReference type="EMBL" id="SPC38533.1"/>
    </source>
</evidence>
<keyword evidence="6" id="KW-0472">Membrane</keyword>
<organism evidence="8 9">
    <name type="scientific">Latilactobacillus fuchuensis</name>
    <dbReference type="NCBI Taxonomy" id="164393"/>
    <lineage>
        <taxon>Bacteria</taxon>
        <taxon>Bacillati</taxon>
        <taxon>Bacillota</taxon>
        <taxon>Bacilli</taxon>
        <taxon>Lactobacillales</taxon>
        <taxon>Lactobacillaceae</taxon>
        <taxon>Latilactobacillus</taxon>
    </lineage>
</organism>
<evidence type="ECO:0000256" key="6">
    <source>
        <dbReference type="RuleBase" id="RU362042"/>
    </source>
</evidence>
<evidence type="ECO:0000256" key="5">
    <source>
        <dbReference type="PIRSR" id="PIRSR600223-1"/>
    </source>
</evidence>
<dbReference type="AlphaFoldDB" id="A0A2N9DVH8"/>
<comment type="catalytic activity">
    <reaction evidence="1 6">
        <text>Cleavage of hydrophobic, N-terminal signal or leader sequences from secreted and periplasmic proteins.</text>
        <dbReference type="EC" id="3.4.21.89"/>
    </reaction>
</comment>
<dbReference type="SUPFAM" id="SSF51306">
    <property type="entry name" value="LexA/Signal peptidase"/>
    <property type="match status" value="1"/>
</dbReference>
<dbReference type="CDD" id="cd06530">
    <property type="entry name" value="S26_SPase_I"/>
    <property type="match status" value="1"/>
</dbReference>
<keyword evidence="6" id="KW-1133">Transmembrane helix</keyword>
<dbReference type="PANTHER" id="PTHR43390">
    <property type="entry name" value="SIGNAL PEPTIDASE I"/>
    <property type="match status" value="1"/>
</dbReference>
<keyword evidence="6" id="KW-0645">Protease</keyword>
<dbReference type="InterPro" id="IPR000223">
    <property type="entry name" value="Pept_S26A_signal_pept_1"/>
</dbReference>
<evidence type="ECO:0000256" key="3">
    <source>
        <dbReference type="ARBA" id="ARBA00013208"/>
    </source>
</evidence>
<keyword evidence="6" id="KW-0812">Transmembrane</keyword>
<dbReference type="Proteomes" id="UP000238739">
    <property type="component" value="Unassembled WGS sequence"/>
</dbReference>
<name>A0A2N9DVH8_9LACO</name>
<dbReference type="NCBIfam" id="TIGR02227">
    <property type="entry name" value="sigpep_I_bact"/>
    <property type="match status" value="1"/>
</dbReference>
<dbReference type="InterPro" id="IPR019533">
    <property type="entry name" value="Peptidase_S26"/>
</dbReference>
<sequence>MKRRFSRLSSWLLIIVITGLVALGIRTWVLVPATVVGTSMRPTLEPGNYLVLQKFGQIKRFEVIVFKLDGTTYIKRVIGLPGERVSYKDDQLSINDHPVAEPFLTTKKDQETVLTSDFDLSILTGHQTVPKGHYFVLGDNRRISKDSRTFGPIDETTIIGRAKLVYYPVSRRKLL</sequence>
<dbReference type="InterPro" id="IPR036286">
    <property type="entry name" value="LexA/Signal_pep-like_sf"/>
</dbReference>
<evidence type="ECO:0000256" key="1">
    <source>
        <dbReference type="ARBA" id="ARBA00000677"/>
    </source>
</evidence>
<dbReference type="PANTHER" id="PTHR43390:SF8">
    <property type="entry name" value="SIGNAL PEPTIDASE I"/>
    <property type="match status" value="1"/>
</dbReference>
<dbReference type="PROSITE" id="PS00760">
    <property type="entry name" value="SPASE_I_2"/>
    <property type="match status" value="1"/>
</dbReference>
<feature type="transmembrane region" description="Helical" evidence="6">
    <location>
        <begin position="12"/>
        <end position="31"/>
    </location>
</feature>
<evidence type="ECO:0000256" key="2">
    <source>
        <dbReference type="ARBA" id="ARBA00004401"/>
    </source>
</evidence>
<comment type="similarity">
    <text evidence="6">Belongs to the peptidase S26 family.</text>
</comment>
<dbReference type="Gene3D" id="2.10.109.10">
    <property type="entry name" value="Umud Fragment, subunit A"/>
    <property type="match status" value="1"/>
</dbReference>
<dbReference type="GO" id="GO:0009003">
    <property type="term" value="F:signal peptidase activity"/>
    <property type="evidence" value="ECO:0007669"/>
    <property type="project" value="UniProtKB-EC"/>
</dbReference>
<evidence type="ECO:0000259" key="7">
    <source>
        <dbReference type="Pfam" id="PF10502"/>
    </source>
</evidence>
<accession>A0A2N9DVH8</accession>
<keyword evidence="4 6" id="KW-0378">Hydrolase</keyword>
<dbReference type="InterPro" id="IPR019757">
    <property type="entry name" value="Pept_S26A_signal_pept_1_Lys-AS"/>
</dbReference>
<reference evidence="8" key="1">
    <citation type="submission" date="2018-01" db="EMBL/GenBank/DDBJ databases">
        <authorList>
            <person name="Chaillou S."/>
        </authorList>
    </citation>
    <scope>NUCLEOTIDE SEQUENCE [LARGE SCALE GENOMIC DNA]</scope>
    <source>
        <strain evidence="8">MFPC41A2801</strain>
    </source>
</reference>
<dbReference type="EMBL" id="OGVC01000018">
    <property type="protein sequence ID" value="SPC38533.1"/>
    <property type="molecule type" value="Genomic_DNA"/>
</dbReference>
<dbReference type="InterPro" id="IPR019758">
    <property type="entry name" value="Pept_S26A_signal_pept_1_CS"/>
</dbReference>
<comment type="caution">
    <text evidence="8">The sequence shown here is derived from an EMBL/GenBank/DDBJ whole genome shotgun (WGS) entry which is preliminary data.</text>
</comment>
<comment type="subcellular location">
    <subcellularLocation>
        <location evidence="2">Cell membrane</location>
        <topology evidence="2">Single-pass type II membrane protein</topology>
    </subcellularLocation>
    <subcellularLocation>
        <location evidence="6">Membrane</location>
        <topology evidence="6">Single-pass type II membrane protein</topology>
    </subcellularLocation>
</comment>
<dbReference type="PROSITE" id="PS00761">
    <property type="entry name" value="SPASE_I_3"/>
    <property type="match status" value="1"/>
</dbReference>
<proteinExistence type="inferred from homology"/>
<dbReference type="GO" id="GO:0006465">
    <property type="term" value="P:signal peptide processing"/>
    <property type="evidence" value="ECO:0007669"/>
    <property type="project" value="InterPro"/>
</dbReference>
<dbReference type="RefSeq" id="WP_025082324.1">
    <property type="nucleotide sequence ID" value="NZ_CBCPIL010000020.1"/>
</dbReference>
<feature type="active site" evidence="5">
    <location>
        <position position="75"/>
    </location>
</feature>